<dbReference type="PROSITE" id="PS51186">
    <property type="entry name" value="GNAT"/>
    <property type="match status" value="1"/>
</dbReference>
<dbReference type="AlphaFoldDB" id="A0A1C5GCY3"/>
<gene>
    <name evidence="4" type="ORF">GA0070610_3960</name>
</gene>
<dbReference type="Proteomes" id="UP000198251">
    <property type="component" value="Chromosome I"/>
</dbReference>
<keyword evidence="1 4" id="KW-0808">Transferase</keyword>
<accession>A0A1C5GCY3</accession>
<evidence type="ECO:0000259" key="3">
    <source>
        <dbReference type="PROSITE" id="PS51186"/>
    </source>
</evidence>
<evidence type="ECO:0000256" key="2">
    <source>
        <dbReference type="ARBA" id="ARBA00023315"/>
    </source>
</evidence>
<evidence type="ECO:0000256" key="1">
    <source>
        <dbReference type="ARBA" id="ARBA00022679"/>
    </source>
</evidence>
<dbReference type="GO" id="GO:0016747">
    <property type="term" value="F:acyltransferase activity, transferring groups other than amino-acyl groups"/>
    <property type="evidence" value="ECO:0007669"/>
    <property type="project" value="InterPro"/>
</dbReference>
<sequence length="172" mass="18743">MLPGPGKRRPSIGPARCATLGGMSDVIFREAVRADLPAVVALLADDVLGRTRDFTEVDAAYEKAFADIDADPRNQLIVADADGELLGCMQLTYIPGLGRHGAERQLIEAVRVRSDLRGRGVGGQMINWAIDQAKQRGCALVQLTTDKTRHDAHRFYLNLGFLPTHEGLKLPL</sequence>
<dbReference type="PANTHER" id="PTHR43877:SF2">
    <property type="entry name" value="AMINOALKYLPHOSPHONATE N-ACETYLTRANSFERASE-RELATED"/>
    <property type="match status" value="1"/>
</dbReference>
<evidence type="ECO:0000313" key="5">
    <source>
        <dbReference type="Proteomes" id="UP000198251"/>
    </source>
</evidence>
<dbReference type="InterPro" id="IPR016181">
    <property type="entry name" value="Acyl_CoA_acyltransferase"/>
</dbReference>
<dbReference type="EMBL" id="LT607733">
    <property type="protein sequence ID" value="SCG17640.1"/>
    <property type="molecule type" value="Genomic_DNA"/>
</dbReference>
<protein>
    <submittedName>
        <fullName evidence="4">Predicted N-acetyltransferase YhbS</fullName>
    </submittedName>
</protein>
<dbReference type="InterPro" id="IPR000182">
    <property type="entry name" value="GNAT_dom"/>
</dbReference>
<dbReference type="SUPFAM" id="SSF55729">
    <property type="entry name" value="Acyl-CoA N-acyltransferases (Nat)"/>
    <property type="match status" value="1"/>
</dbReference>
<keyword evidence="5" id="KW-1185">Reference proteome</keyword>
<reference evidence="4 5" key="1">
    <citation type="submission" date="2016-06" db="EMBL/GenBank/DDBJ databases">
        <authorList>
            <person name="Kjaerup R.B."/>
            <person name="Dalgaard T.S."/>
            <person name="Juul-Madsen H.R."/>
        </authorList>
    </citation>
    <scope>NUCLEOTIDE SEQUENCE [LARGE SCALE GENOMIC DNA]</scope>
    <source>
        <strain evidence="4 5">DSM 43913</strain>
    </source>
</reference>
<name>A0A1C5GCY3_MICEH</name>
<dbReference type="CDD" id="cd04301">
    <property type="entry name" value="NAT_SF"/>
    <property type="match status" value="1"/>
</dbReference>
<dbReference type="Gene3D" id="3.40.630.30">
    <property type="match status" value="1"/>
</dbReference>
<keyword evidence="2" id="KW-0012">Acyltransferase</keyword>
<organism evidence="4 5">
    <name type="scientific">Micromonospora echinofusca</name>
    <dbReference type="NCBI Taxonomy" id="47858"/>
    <lineage>
        <taxon>Bacteria</taxon>
        <taxon>Bacillati</taxon>
        <taxon>Actinomycetota</taxon>
        <taxon>Actinomycetes</taxon>
        <taxon>Micromonosporales</taxon>
        <taxon>Micromonosporaceae</taxon>
        <taxon>Micromonospora</taxon>
    </lineage>
</organism>
<dbReference type="PANTHER" id="PTHR43877">
    <property type="entry name" value="AMINOALKYLPHOSPHONATE N-ACETYLTRANSFERASE-RELATED-RELATED"/>
    <property type="match status" value="1"/>
</dbReference>
<dbReference type="Pfam" id="PF00583">
    <property type="entry name" value="Acetyltransf_1"/>
    <property type="match status" value="1"/>
</dbReference>
<evidence type="ECO:0000313" key="4">
    <source>
        <dbReference type="EMBL" id="SCG17640.1"/>
    </source>
</evidence>
<proteinExistence type="predicted"/>
<dbReference type="InterPro" id="IPR050832">
    <property type="entry name" value="Bact_Acetyltransf"/>
</dbReference>
<feature type="domain" description="N-acetyltransferase" evidence="3">
    <location>
        <begin position="26"/>
        <end position="172"/>
    </location>
</feature>